<accession>A0A2S0WJF7</accession>
<evidence type="ECO:0000313" key="5">
    <source>
        <dbReference type="Proteomes" id="UP000244384"/>
    </source>
</evidence>
<dbReference type="InterPro" id="IPR050707">
    <property type="entry name" value="HTH_MetabolicPath_Reg"/>
</dbReference>
<gene>
    <name evidence="4" type="ORF">C3E78_04155</name>
</gene>
<dbReference type="Pfam" id="PF01614">
    <property type="entry name" value="IclR_C"/>
    <property type="match status" value="1"/>
</dbReference>
<dbReference type="InterPro" id="IPR036390">
    <property type="entry name" value="WH_DNA-bd_sf"/>
</dbReference>
<dbReference type="GO" id="GO:0003700">
    <property type="term" value="F:DNA-binding transcription factor activity"/>
    <property type="evidence" value="ECO:0007669"/>
    <property type="project" value="TreeGrafter"/>
</dbReference>
<dbReference type="SUPFAM" id="SSF55781">
    <property type="entry name" value="GAF domain-like"/>
    <property type="match status" value="1"/>
</dbReference>
<dbReference type="Pfam" id="PF09339">
    <property type="entry name" value="HTH_IclR"/>
    <property type="match status" value="1"/>
</dbReference>
<dbReference type="SMART" id="SM00346">
    <property type="entry name" value="HTH_ICLR"/>
    <property type="match status" value="1"/>
</dbReference>
<dbReference type="Gene3D" id="1.10.10.10">
    <property type="entry name" value="Winged helix-like DNA-binding domain superfamily/Winged helix DNA-binding domain"/>
    <property type="match status" value="1"/>
</dbReference>
<evidence type="ECO:0000256" key="1">
    <source>
        <dbReference type="ARBA" id="ARBA00023015"/>
    </source>
</evidence>
<keyword evidence="3" id="KW-0804">Transcription</keyword>
<dbReference type="CDD" id="cd00090">
    <property type="entry name" value="HTH_ARSR"/>
    <property type="match status" value="1"/>
</dbReference>
<proteinExistence type="predicted"/>
<dbReference type="RefSeq" id="WP_108577124.1">
    <property type="nucleotide sequence ID" value="NZ_CP026952.1"/>
</dbReference>
<evidence type="ECO:0000256" key="2">
    <source>
        <dbReference type="ARBA" id="ARBA00023125"/>
    </source>
</evidence>
<name>A0A2S0WJF7_9ACTN</name>
<dbReference type="Gene3D" id="3.30.450.40">
    <property type="match status" value="1"/>
</dbReference>
<dbReference type="PANTHER" id="PTHR30136:SF39">
    <property type="entry name" value="TRANSCRIPTIONAL REGULATORY PROTEIN"/>
    <property type="match status" value="1"/>
</dbReference>
<dbReference type="OrthoDB" id="7274111at2"/>
<dbReference type="PANTHER" id="PTHR30136">
    <property type="entry name" value="HELIX-TURN-HELIX TRANSCRIPTIONAL REGULATOR, ICLR FAMILY"/>
    <property type="match status" value="1"/>
</dbReference>
<sequence length="252" mass="26967">MSNGTQSLDRAAELLSLVVRAEEPITYTSIVEQTGLARSTASRLLQSLERNGLLERDPDGAFRGGALFEHYARRFDRVEALVATAQPTLDRIAEATGETVNLAVARGGTVVQVAQVDSTYMLGAMNWVGIDVPPHCSSLGKVMHAFGALPLPKGELVRRSPATITDLDAYREELDAVRGRGFAITRGELEQGLDGVAAPVRGDDQRVVAAVGVSGPAFRLEDSHKSIGDLLVTESQRLTGLLARHARKVSPS</sequence>
<dbReference type="EMBL" id="CP026952">
    <property type="protein sequence ID" value="AWB91478.1"/>
    <property type="molecule type" value="Genomic_DNA"/>
</dbReference>
<protein>
    <submittedName>
        <fullName evidence="4">IclR family transcriptional regulator</fullName>
    </submittedName>
</protein>
<evidence type="ECO:0000313" key="4">
    <source>
        <dbReference type="EMBL" id="AWB91478.1"/>
    </source>
</evidence>
<dbReference type="InterPro" id="IPR014757">
    <property type="entry name" value="Tscrpt_reg_IclR_C"/>
</dbReference>
<accession>A0A5F2EM46</accession>
<dbReference type="InterPro" id="IPR029016">
    <property type="entry name" value="GAF-like_dom_sf"/>
</dbReference>
<keyword evidence="1" id="KW-0805">Transcription regulation</keyword>
<keyword evidence="2" id="KW-0238">DNA-binding</keyword>
<dbReference type="PROSITE" id="PS51077">
    <property type="entry name" value="HTH_ICLR"/>
    <property type="match status" value="1"/>
</dbReference>
<dbReference type="PROSITE" id="PS51078">
    <property type="entry name" value="ICLR_ED"/>
    <property type="match status" value="1"/>
</dbReference>
<dbReference type="GO" id="GO:0003677">
    <property type="term" value="F:DNA binding"/>
    <property type="evidence" value="ECO:0007669"/>
    <property type="project" value="UniProtKB-KW"/>
</dbReference>
<dbReference type="InterPro" id="IPR005471">
    <property type="entry name" value="Tscrpt_reg_IclR_N"/>
</dbReference>
<reference evidence="5" key="1">
    <citation type="submission" date="2018-01" db="EMBL/GenBank/DDBJ databases">
        <authorList>
            <person name="Li J."/>
        </authorList>
    </citation>
    <scope>NUCLEOTIDE SEQUENCE [LARGE SCALE GENOMIC DNA]</scope>
    <source>
        <strain evidence="5">592</strain>
    </source>
</reference>
<dbReference type="GO" id="GO:0045892">
    <property type="term" value="P:negative regulation of DNA-templated transcription"/>
    <property type="evidence" value="ECO:0007669"/>
    <property type="project" value="TreeGrafter"/>
</dbReference>
<dbReference type="AlphaFoldDB" id="A0A2S0WJF7"/>
<dbReference type="KEGG" id="aez:C3E78_04155"/>
<organism evidence="4 5">
    <name type="scientific">Aeromicrobium chenweiae</name>
    <dbReference type="NCBI Taxonomy" id="2079793"/>
    <lineage>
        <taxon>Bacteria</taxon>
        <taxon>Bacillati</taxon>
        <taxon>Actinomycetota</taxon>
        <taxon>Actinomycetes</taxon>
        <taxon>Propionibacteriales</taxon>
        <taxon>Nocardioidaceae</taxon>
        <taxon>Aeromicrobium</taxon>
    </lineage>
</organism>
<dbReference type="InterPro" id="IPR011991">
    <property type="entry name" value="ArsR-like_HTH"/>
</dbReference>
<keyword evidence="5" id="KW-1185">Reference proteome</keyword>
<dbReference type="SUPFAM" id="SSF46785">
    <property type="entry name" value="Winged helix' DNA-binding domain"/>
    <property type="match status" value="1"/>
</dbReference>
<dbReference type="InterPro" id="IPR036388">
    <property type="entry name" value="WH-like_DNA-bd_sf"/>
</dbReference>
<dbReference type="Proteomes" id="UP000244384">
    <property type="component" value="Chromosome"/>
</dbReference>
<evidence type="ECO:0000256" key="3">
    <source>
        <dbReference type="ARBA" id="ARBA00023163"/>
    </source>
</evidence>